<proteinExistence type="predicted"/>
<dbReference type="KEGG" id="bgp:BGL_2c27210"/>
<gene>
    <name evidence="7" type="ORF">BGL_2c27210</name>
</gene>
<dbReference type="InterPro" id="IPR037185">
    <property type="entry name" value="EmrE-like"/>
</dbReference>
<feature type="transmembrane region" description="Helical" evidence="5">
    <location>
        <begin position="61"/>
        <end position="80"/>
    </location>
</feature>
<feature type="transmembrane region" description="Helical" evidence="5">
    <location>
        <begin position="171"/>
        <end position="190"/>
    </location>
</feature>
<evidence type="ECO:0000259" key="6">
    <source>
        <dbReference type="Pfam" id="PF00892"/>
    </source>
</evidence>
<feature type="domain" description="EamA" evidence="6">
    <location>
        <begin position="7"/>
        <end position="130"/>
    </location>
</feature>
<evidence type="ECO:0000256" key="1">
    <source>
        <dbReference type="ARBA" id="ARBA00004141"/>
    </source>
</evidence>
<feature type="transmembrane region" description="Helical" evidence="5">
    <location>
        <begin position="237"/>
        <end position="257"/>
    </location>
</feature>
<keyword evidence="3 5" id="KW-1133">Transmembrane helix</keyword>
<feature type="transmembrane region" description="Helical" evidence="5">
    <location>
        <begin position="140"/>
        <end position="159"/>
    </location>
</feature>
<evidence type="ECO:0000256" key="4">
    <source>
        <dbReference type="ARBA" id="ARBA00023136"/>
    </source>
</evidence>
<protein>
    <submittedName>
        <fullName evidence="7">Putative membrane protein</fullName>
    </submittedName>
</protein>
<feature type="transmembrane region" description="Helical" evidence="5">
    <location>
        <begin position="30"/>
        <end position="49"/>
    </location>
</feature>
<feature type="transmembrane region" description="Helical" evidence="5">
    <location>
        <begin position="263"/>
        <end position="283"/>
    </location>
</feature>
<evidence type="ECO:0000313" key="8">
    <source>
        <dbReference type="Proteomes" id="UP000031838"/>
    </source>
</evidence>
<dbReference type="InterPro" id="IPR050638">
    <property type="entry name" value="AA-Vitamin_Transporters"/>
</dbReference>
<sequence length="299" mass="31976">MKIRDLALALLVTALWGINFSVIKIGLGSFDPFLLAALRFVFCALPWVLVFKRPTVPFKYVFWYGLILGALQFGLLFLGIREGLTAGLASVVLQLQVFFTICFGAIALRERVKVRQLAGMVLAFIGVVAIAKVGGGASNLLAVLLVVGAAASWGVANIIVKKSGATDMLGFMVWSSLVPPLPLFAVALAVNGSAHVVADLRNIGWSGAGAVAYLVYPTTLFGYSIWNILLRKYKTSLVAPLTLLVPIFGMLSSMVIFHEELTLIKVVAVVFVIAGLLINLFGLPFGRRAAAAAPQTTPR</sequence>
<dbReference type="GO" id="GO:0016020">
    <property type="term" value="C:membrane"/>
    <property type="evidence" value="ECO:0007669"/>
    <property type="project" value="UniProtKB-SubCell"/>
</dbReference>
<dbReference type="RefSeq" id="WP_042628991.1">
    <property type="nucleotide sequence ID" value="NZ_CP002581.1"/>
</dbReference>
<feature type="transmembrane region" description="Helical" evidence="5">
    <location>
        <begin position="210"/>
        <end position="230"/>
    </location>
</feature>
<feature type="transmembrane region" description="Helical" evidence="5">
    <location>
        <begin position="86"/>
        <end position="108"/>
    </location>
</feature>
<dbReference type="HOGENOM" id="CLU_033863_20_1_4"/>
<accession>A0A0B6SBX9</accession>
<dbReference type="PANTHER" id="PTHR32322">
    <property type="entry name" value="INNER MEMBRANE TRANSPORTER"/>
    <property type="match status" value="1"/>
</dbReference>
<comment type="subcellular location">
    <subcellularLocation>
        <location evidence="1">Membrane</location>
        <topology evidence="1">Multi-pass membrane protein</topology>
    </subcellularLocation>
</comment>
<dbReference type="Proteomes" id="UP000031838">
    <property type="component" value="Chromosome 2"/>
</dbReference>
<dbReference type="AlphaFoldDB" id="A0A0B6SBX9"/>
<feature type="transmembrane region" description="Helical" evidence="5">
    <location>
        <begin position="117"/>
        <end position="134"/>
    </location>
</feature>
<dbReference type="EMBL" id="CP002581">
    <property type="protein sequence ID" value="AJK50775.1"/>
    <property type="molecule type" value="Genomic_DNA"/>
</dbReference>
<evidence type="ECO:0000313" key="7">
    <source>
        <dbReference type="EMBL" id="AJK50775.1"/>
    </source>
</evidence>
<reference evidence="8" key="1">
    <citation type="submission" date="2011-03" db="EMBL/GenBank/DDBJ databases">
        <authorList>
            <person name="Voget S."/>
            <person name="Streit W.R."/>
            <person name="Jaeger K.E."/>
            <person name="Daniel R."/>
        </authorList>
    </citation>
    <scope>NUCLEOTIDE SEQUENCE [LARGE SCALE GENOMIC DNA]</scope>
    <source>
        <strain evidence="8">PG1</strain>
    </source>
</reference>
<evidence type="ECO:0000256" key="3">
    <source>
        <dbReference type="ARBA" id="ARBA00022989"/>
    </source>
</evidence>
<reference evidence="7 8" key="2">
    <citation type="journal article" date="2016" name="Appl. Microbiol. Biotechnol.">
        <title>Mutations improving production and secretion of extracellular lipase by Burkholderia glumae PG1.</title>
        <authorList>
            <person name="Knapp A."/>
            <person name="Voget S."/>
            <person name="Gao R."/>
            <person name="Zaburannyi N."/>
            <person name="Krysciak D."/>
            <person name="Breuer M."/>
            <person name="Hauer B."/>
            <person name="Streit W.R."/>
            <person name="Muller R."/>
            <person name="Daniel R."/>
            <person name="Jaeger K.E."/>
        </authorList>
    </citation>
    <scope>NUCLEOTIDE SEQUENCE [LARGE SCALE GENOMIC DNA]</scope>
    <source>
        <strain evidence="7 8">PG1</strain>
    </source>
</reference>
<dbReference type="Pfam" id="PF00892">
    <property type="entry name" value="EamA"/>
    <property type="match status" value="2"/>
</dbReference>
<dbReference type="PANTHER" id="PTHR32322:SF9">
    <property type="entry name" value="AMINO-ACID METABOLITE EFFLUX PUMP-RELATED"/>
    <property type="match status" value="1"/>
</dbReference>
<dbReference type="InterPro" id="IPR000620">
    <property type="entry name" value="EamA_dom"/>
</dbReference>
<keyword evidence="8" id="KW-1185">Reference proteome</keyword>
<organism evidence="7 8">
    <name type="scientific">Burkholderia plantarii</name>
    <dbReference type="NCBI Taxonomy" id="41899"/>
    <lineage>
        <taxon>Bacteria</taxon>
        <taxon>Pseudomonadati</taxon>
        <taxon>Pseudomonadota</taxon>
        <taxon>Betaproteobacteria</taxon>
        <taxon>Burkholderiales</taxon>
        <taxon>Burkholderiaceae</taxon>
        <taxon>Burkholderia</taxon>
    </lineage>
</organism>
<evidence type="ECO:0000256" key="5">
    <source>
        <dbReference type="SAM" id="Phobius"/>
    </source>
</evidence>
<feature type="domain" description="EamA" evidence="6">
    <location>
        <begin position="141"/>
        <end position="280"/>
    </location>
</feature>
<keyword evidence="4 5" id="KW-0472">Membrane</keyword>
<keyword evidence="2 5" id="KW-0812">Transmembrane</keyword>
<evidence type="ECO:0000256" key="2">
    <source>
        <dbReference type="ARBA" id="ARBA00022692"/>
    </source>
</evidence>
<name>A0A0B6SBX9_BURPL</name>
<dbReference type="SUPFAM" id="SSF103481">
    <property type="entry name" value="Multidrug resistance efflux transporter EmrE"/>
    <property type="match status" value="2"/>
</dbReference>